<keyword evidence="1" id="KW-1133">Transmembrane helix</keyword>
<evidence type="ECO:0000313" key="3">
    <source>
        <dbReference type="Proteomes" id="UP000013911"/>
    </source>
</evidence>
<gene>
    <name evidence="2" type="ORF">H131_07228</name>
</gene>
<feature type="transmembrane region" description="Helical" evidence="1">
    <location>
        <begin position="27"/>
        <end position="46"/>
    </location>
</feature>
<proteinExistence type="predicted"/>
<evidence type="ECO:0000256" key="1">
    <source>
        <dbReference type="SAM" id="Phobius"/>
    </source>
</evidence>
<dbReference type="HOGENOM" id="CLU_1967872_0_0_9"/>
<dbReference type="AlphaFoldDB" id="R7ZGS5"/>
<evidence type="ECO:0000313" key="2">
    <source>
        <dbReference type="EMBL" id="EON73251.1"/>
    </source>
</evidence>
<feature type="transmembrane region" description="Helical" evidence="1">
    <location>
        <begin position="107"/>
        <end position="126"/>
    </location>
</feature>
<comment type="caution">
    <text evidence="2">The sequence shown here is derived from an EMBL/GenBank/DDBJ whole genome shotgun (WGS) entry which is preliminary data.</text>
</comment>
<keyword evidence="1" id="KW-0472">Membrane</keyword>
<sequence length="127" mass="14840">MYISAIVTFIHFGEVFFSIKERVMEPSYIAIHTVMFYINLAVLLFVKEKRIHVNSLNIHKYEYVLLSYIYITILLITGITVMDVYYFNHAALYEVFFKILCSVFALSLRKMILAVLITVPTILIALF</sequence>
<keyword evidence="1" id="KW-0812">Transmembrane</keyword>
<feature type="transmembrane region" description="Helical" evidence="1">
    <location>
        <begin position="67"/>
        <end position="87"/>
    </location>
</feature>
<dbReference type="PATRIC" id="fig|1285586.5.peg.1466"/>
<accession>R7ZGS5</accession>
<dbReference type="EMBL" id="AQPX01000013">
    <property type="protein sequence ID" value="EON73251.1"/>
    <property type="molecule type" value="Genomic_DNA"/>
</dbReference>
<dbReference type="Proteomes" id="UP000013911">
    <property type="component" value="Unassembled WGS sequence"/>
</dbReference>
<reference evidence="2 3" key="1">
    <citation type="submission" date="2013-04" db="EMBL/GenBank/DDBJ databases">
        <title>Draft genome of the heavy metal tolerant bacterium Lysinibacillus sphaericus strain OT4b.31.</title>
        <authorList>
            <person name="Pena-Montenegro T.D."/>
            <person name="Dussan J."/>
        </authorList>
    </citation>
    <scope>NUCLEOTIDE SEQUENCE [LARGE SCALE GENOMIC DNA]</scope>
    <source>
        <strain evidence="2 3">OT4b.31</strain>
    </source>
</reference>
<organism evidence="2 3">
    <name type="scientific">Lysinibacillus sphaericus OT4b.31</name>
    <dbReference type="NCBI Taxonomy" id="1285586"/>
    <lineage>
        <taxon>Bacteria</taxon>
        <taxon>Bacillati</taxon>
        <taxon>Bacillota</taxon>
        <taxon>Bacilli</taxon>
        <taxon>Bacillales</taxon>
        <taxon>Bacillaceae</taxon>
        <taxon>Lysinibacillus</taxon>
    </lineage>
</organism>
<protein>
    <submittedName>
        <fullName evidence="2">Uncharacterized protein</fullName>
    </submittedName>
</protein>
<name>R7ZGS5_LYSSH</name>